<organism evidence="1 2">
    <name type="scientific">Rugosimonospora acidiphila</name>
    <dbReference type="NCBI Taxonomy" id="556531"/>
    <lineage>
        <taxon>Bacteria</taxon>
        <taxon>Bacillati</taxon>
        <taxon>Actinomycetota</taxon>
        <taxon>Actinomycetes</taxon>
        <taxon>Micromonosporales</taxon>
        <taxon>Micromonosporaceae</taxon>
        <taxon>Rugosimonospora</taxon>
    </lineage>
</organism>
<sequence>MNDTEVRLERIRGTAKPLDHNARTIAALTSNPGCARRAVLDAAGLDKQRLAAHIGFPVQAGQSRYAITRGNAFESQVKADGCAELLRLLREQLDLPIPRVSYDDLEPVDGDDTREARHARTRRLLARAAEAGDDAGTLFDHPMLRLDVGGRPAYLEPDLIAFQVRGQFWVVEVKSFAIIDGQADGDKVAAAVTQAAVYVLALRGLLAELGYGPETVADEVVLVCPENFANRPTAARVDVRKQLTVLRRQLSRLSRIGDLVAELPDQLTLDLAPDPAGVPRRPVPDLVHALDRLDARYAPECLGSCDLAYFCRDEAHGHTATLGRTVRDDLGGVDTVDRALGLAEGTVAPDPEQVEAAELLRLAARLRAEALG</sequence>
<dbReference type="RefSeq" id="WP_345634808.1">
    <property type="nucleotide sequence ID" value="NZ_BAABJQ010000020.1"/>
</dbReference>
<gene>
    <name evidence="1" type="ORF">GCM10023322_57370</name>
</gene>
<reference evidence="2" key="1">
    <citation type="journal article" date="2019" name="Int. J. Syst. Evol. Microbiol.">
        <title>The Global Catalogue of Microorganisms (GCM) 10K type strain sequencing project: providing services to taxonomists for standard genome sequencing and annotation.</title>
        <authorList>
            <consortium name="The Broad Institute Genomics Platform"/>
            <consortium name="The Broad Institute Genome Sequencing Center for Infectious Disease"/>
            <person name="Wu L."/>
            <person name="Ma J."/>
        </authorList>
    </citation>
    <scope>NUCLEOTIDE SEQUENCE [LARGE SCALE GENOMIC DNA]</scope>
    <source>
        <strain evidence="2">JCM 18304</strain>
    </source>
</reference>
<evidence type="ECO:0008006" key="3">
    <source>
        <dbReference type="Google" id="ProtNLM"/>
    </source>
</evidence>
<name>A0ABP9SF69_9ACTN</name>
<keyword evidence="2" id="KW-1185">Reference proteome</keyword>
<comment type="caution">
    <text evidence="1">The sequence shown here is derived from an EMBL/GenBank/DDBJ whole genome shotgun (WGS) entry which is preliminary data.</text>
</comment>
<proteinExistence type="predicted"/>
<dbReference type="Proteomes" id="UP001501570">
    <property type="component" value="Unassembled WGS sequence"/>
</dbReference>
<dbReference type="EMBL" id="BAABJQ010000020">
    <property type="protein sequence ID" value="GAA5194015.1"/>
    <property type="molecule type" value="Genomic_DNA"/>
</dbReference>
<protein>
    <recommendedName>
        <fullName evidence="3">Secreted protein</fullName>
    </recommendedName>
</protein>
<evidence type="ECO:0000313" key="2">
    <source>
        <dbReference type="Proteomes" id="UP001501570"/>
    </source>
</evidence>
<evidence type="ECO:0000313" key="1">
    <source>
        <dbReference type="EMBL" id="GAA5194015.1"/>
    </source>
</evidence>
<accession>A0ABP9SF69</accession>